<evidence type="ECO:0000256" key="2">
    <source>
        <dbReference type="ARBA" id="ARBA00022692"/>
    </source>
</evidence>
<feature type="domain" description="GTD-binding" evidence="8">
    <location>
        <begin position="549"/>
        <end position="646"/>
    </location>
</feature>
<feature type="region of interest" description="Disordered" evidence="6">
    <location>
        <begin position="421"/>
        <end position="442"/>
    </location>
</feature>
<evidence type="ECO:0000313" key="10">
    <source>
        <dbReference type="Proteomes" id="UP001163823"/>
    </source>
</evidence>
<feature type="region of interest" description="Disordered" evidence="6">
    <location>
        <begin position="192"/>
        <end position="212"/>
    </location>
</feature>
<comment type="subcellular location">
    <subcellularLocation>
        <location evidence="1">Membrane</location>
        <topology evidence="1">Single-pass membrane protein</topology>
    </subcellularLocation>
</comment>
<dbReference type="GO" id="GO:0016020">
    <property type="term" value="C:membrane"/>
    <property type="evidence" value="ECO:0007669"/>
    <property type="project" value="UniProtKB-SubCell"/>
</dbReference>
<evidence type="ECO:0000256" key="1">
    <source>
        <dbReference type="ARBA" id="ARBA00004167"/>
    </source>
</evidence>
<dbReference type="PROSITE" id="PS51775">
    <property type="entry name" value="GTD_BINDING"/>
    <property type="match status" value="1"/>
</dbReference>
<dbReference type="Proteomes" id="UP001163823">
    <property type="component" value="Chromosome 3"/>
</dbReference>
<comment type="caution">
    <text evidence="9">The sequence shown here is derived from an EMBL/GenBank/DDBJ whole genome shotgun (WGS) entry which is preliminary data.</text>
</comment>
<proteinExistence type="predicted"/>
<keyword evidence="5" id="KW-0175">Coiled coil</keyword>
<evidence type="ECO:0000256" key="6">
    <source>
        <dbReference type="SAM" id="MobiDB-lite"/>
    </source>
</evidence>
<evidence type="ECO:0000256" key="5">
    <source>
        <dbReference type="SAM" id="Coils"/>
    </source>
</evidence>
<reference evidence="9" key="1">
    <citation type="journal article" date="2023" name="Science">
        <title>Elucidation of the pathway for biosynthesis of saponin adjuvants from the soapbark tree.</title>
        <authorList>
            <person name="Reed J."/>
            <person name="Orme A."/>
            <person name="El-Demerdash A."/>
            <person name="Owen C."/>
            <person name="Martin L.B.B."/>
            <person name="Misra R.C."/>
            <person name="Kikuchi S."/>
            <person name="Rejzek M."/>
            <person name="Martin A.C."/>
            <person name="Harkess A."/>
            <person name="Leebens-Mack J."/>
            <person name="Louveau T."/>
            <person name="Stephenson M.J."/>
            <person name="Osbourn A."/>
        </authorList>
    </citation>
    <scope>NUCLEOTIDE SEQUENCE</scope>
    <source>
        <strain evidence="9">S10</strain>
    </source>
</reference>
<organism evidence="9 10">
    <name type="scientific">Quillaja saponaria</name>
    <name type="common">Soap bark tree</name>
    <dbReference type="NCBI Taxonomy" id="32244"/>
    <lineage>
        <taxon>Eukaryota</taxon>
        <taxon>Viridiplantae</taxon>
        <taxon>Streptophyta</taxon>
        <taxon>Embryophyta</taxon>
        <taxon>Tracheophyta</taxon>
        <taxon>Spermatophyta</taxon>
        <taxon>Magnoliopsida</taxon>
        <taxon>eudicotyledons</taxon>
        <taxon>Gunneridae</taxon>
        <taxon>Pentapetalae</taxon>
        <taxon>rosids</taxon>
        <taxon>fabids</taxon>
        <taxon>Fabales</taxon>
        <taxon>Quillajaceae</taxon>
        <taxon>Quillaja</taxon>
    </lineage>
</organism>
<feature type="coiled-coil region" evidence="5">
    <location>
        <begin position="618"/>
        <end position="648"/>
    </location>
</feature>
<feature type="transmembrane region" description="Helical" evidence="7">
    <location>
        <begin position="21"/>
        <end position="45"/>
    </location>
</feature>
<feature type="region of interest" description="Disordered" evidence="6">
    <location>
        <begin position="749"/>
        <end position="772"/>
    </location>
</feature>
<keyword evidence="10" id="KW-1185">Reference proteome</keyword>
<evidence type="ECO:0000256" key="3">
    <source>
        <dbReference type="ARBA" id="ARBA00022989"/>
    </source>
</evidence>
<protein>
    <submittedName>
        <fullName evidence="9">Myosin-binding protein 1</fullName>
    </submittedName>
</protein>
<dbReference type="InterPro" id="IPR039306">
    <property type="entry name" value="MYOB"/>
</dbReference>
<dbReference type="KEGG" id="qsa:O6P43_007649"/>
<feature type="coiled-coil region" evidence="5">
    <location>
        <begin position="822"/>
        <end position="849"/>
    </location>
</feature>
<feature type="compositionally biased region" description="Polar residues" evidence="6">
    <location>
        <begin position="421"/>
        <end position="431"/>
    </location>
</feature>
<gene>
    <name evidence="9" type="ORF">O6P43_007649</name>
</gene>
<feature type="compositionally biased region" description="Polar residues" evidence="6">
    <location>
        <begin position="749"/>
        <end position="762"/>
    </location>
</feature>
<keyword evidence="4 7" id="KW-0472">Membrane</keyword>
<feature type="region of interest" description="Disordered" evidence="6">
    <location>
        <begin position="375"/>
        <end position="406"/>
    </location>
</feature>
<evidence type="ECO:0000256" key="4">
    <source>
        <dbReference type="ARBA" id="ARBA00023136"/>
    </source>
</evidence>
<evidence type="ECO:0000313" key="9">
    <source>
        <dbReference type="EMBL" id="KAJ7978135.1"/>
    </source>
</evidence>
<dbReference type="Pfam" id="PF04576">
    <property type="entry name" value="Zein-binding"/>
    <property type="match status" value="1"/>
</dbReference>
<dbReference type="PANTHER" id="PTHR31448:SF32">
    <property type="entry name" value="MYOSIN-BINDING PROTEIN 1"/>
    <property type="match status" value="1"/>
</dbReference>
<dbReference type="EMBL" id="JARAOO010000003">
    <property type="protein sequence ID" value="KAJ7978135.1"/>
    <property type="molecule type" value="Genomic_DNA"/>
</dbReference>
<evidence type="ECO:0000259" key="8">
    <source>
        <dbReference type="PROSITE" id="PS51775"/>
    </source>
</evidence>
<evidence type="ECO:0000256" key="7">
    <source>
        <dbReference type="SAM" id="Phobius"/>
    </source>
</evidence>
<name>A0AAD7QAW5_QUISA</name>
<dbReference type="GO" id="GO:0080115">
    <property type="term" value="F:myosin XI tail binding"/>
    <property type="evidence" value="ECO:0007669"/>
    <property type="project" value="UniProtKB-ARBA"/>
</dbReference>
<accession>A0AAD7QAW5</accession>
<keyword evidence="3 7" id="KW-1133">Transmembrane helix</keyword>
<dbReference type="AlphaFoldDB" id="A0AAD7QAW5"/>
<sequence length="879" mass="96683">MALTGIPSTKPQKLSGGVSTALGSAVLEWLLILFLFVDAIFSYLITKFSTFCGLQTPCLFCSRLDHVLGKENAGYYWDLICSGHKFEISSLVFCCAHNKLANVNGMCESCLFSFVTVNKSNAETYRLLVGKLGEEFNSGCNQHPLLGGHTFSFPTARCCSCYDEPCVSRGYDRRLKLTTSTGSNAFELDTPLSGVSVNNSRDQKKGRGKPSVSFRVTNLRNSDLDPLSHIGYTELKIASDTESEVHISDDEDQSAPICERGDTKEDVTVQSVQIVPHNIDSGDDLDSEKLIDLANVPMASVLESDVQLDFIDVHSTTSIAATVETGHGLDGLNWQHVESKDIGSAPTELISHDDIPPSSNGTEASLPTELISLDDILPSSNGTQAPIPTESLDDIPPSSNGTEASPEVLKKIVDNLRTVEIGSTSGQGSTTECEESSKADINLTPISETASETNPVSSDIGHQVPDTLDLGDAYKLAVSNRGRQLSATLAEQWLGKDSSRVSEDMKLLLSQLSATRGTDSSVNDISPRLSVNSDDTYNSAGMHILQKRISLERNESGLSLDGSIVSDIEGETVVDRLKRQIEHDKKLINALLQEEKATLHMEALQYLRMMDEQSEYDMEALQKANDLLAEKEKEIQDLEAELEFYHQKFPNELMLENLVETNSDMKVRDIGLDLAALTCIESDAKVLGDSVTGTDIEPVKNPLLEFEDERLYLLQCLKKLEKQFSPFLCNSRSLDNSEYSPNEIRDQVNESTELNSKGGSQENCEKEETDLSKQDAYPLSSCNLHVPSSEIPLIRKGKGELHCYGESVSFLGADSPSIGSVVANFDKRLQALEEDSNFLEHTINLLRIREEGLQFIQEIANHLRELRKIDVRRVDQTDA</sequence>
<dbReference type="InterPro" id="IPR007656">
    <property type="entry name" value="GTD-bd"/>
</dbReference>
<dbReference type="PANTHER" id="PTHR31448">
    <property type="entry name" value="MYOSIN-BINDING PROTEIN 2"/>
    <property type="match status" value="1"/>
</dbReference>
<keyword evidence="2 7" id="KW-0812">Transmembrane</keyword>
<feature type="compositionally biased region" description="Basic and acidic residues" evidence="6">
    <location>
        <begin position="763"/>
        <end position="772"/>
    </location>
</feature>